<protein>
    <submittedName>
        <fullName evidence="1">DHS-like NAD/FAD-binding domain-containing protein</fullName>
    </submittedName>
</protein>
<name>A0ACB8AY59_9AGAM</name>
<sequence length="201" mass="22235">MPINKCSFTKEDPHTQSLISAILNAKGIVLICGKSKTLASKTSYTYPDPVTCVGAGISVAAGIPDFRSKQQIPGVPESAKKKLKDMFQLSMIMDEMQRPMFGRFIAGLAEKASESLPTPFHKLLKTLDDRGTLVRVYTQNIDGLELKAGLPTYHRIRPEDDPQDSRCIAVHGDLQHVYCESCKAVEVMKPYHDTLHSGEFP</sequence>
<proteinExistence type="predicted"/>
<evidence type="ECO:0000313" key="1">
    <source>
        <dbReference type="EMBL" id="KAH7917914.1"/>
    </source>
</evidence>
<feature type="non-terminal residue" evidence="1">
    <location>
        <position position="201"/>
    </location>
</feature>
<keyword evidence="2" id="KW-1185">Reference proteome</keyword>
<evidence type="ECO:0000313" key="2">
    <source>
        <dbReference type="Proteomes" id="UP000790709"/>
    </source>
</evidence>
<gene>
    <name evidence="1" type="ORF">BV22DRAFT_1052100</name>
</gene>
<reference evidence="1" key="1">
    <citation type="journal article" date="2021" name="New Phytol.">
        <title>Evolutionary innovations through gain and loss of genes in the ectomycorrhizal Boletales.</title>
        <authorList>
            <person name="Wu G."/>
            <person name="Miyauchi S."/>
            <person name="Morin E."/>
            <person name="Kuo A."/>
            <person name="Drula E."/>
            <person name="Varga T."/>
            <person name="Kohler A."/>
            <person name="Feng B."/>
            <person name="Cao Y."/>
            <person name="Lipzen A."/>
            <person name="Daum C."/>
            <person name="Hundley H."/>
            <person name="Pangilinan J."/>
            <person name="Johnson J."/>
            <person name="Barry K."/>
            <person name="LaButti K."/>
            <person name="Ng V."/>
            <person name="Ahrendt S."/>
            <person name="Min B."/>
            <person name="Choi I.G."/>
            <person name="Park H."/>
            <person name="Plett J.M."/>
            <person name="Magnuson J."/>
            <person name="Spatafora J.W."/>
            <person name="Nagy L.G."/>
            <person name="Henrissat B."/>
            <person name="Grigoriev I.V."/>
            <person name="Yang Z.L."/>
            <person name="Xu J."/>
            <person name="Martin F.M."/>
        </authorList>
    </citation>
    <scope>NUCLEOTIDE SEQUENCE</scope>
    <source>
        <strain evidence="1">KUC20120723A-06</strain>
    </source>
</reference>
<dbReference type="EMBL" id="MU266899">
    <property type="protein sequence ID" value="KAH7917914.1"/>
    <property type="molecule type" value="Genomic_DNA"/>
</dbReference>
<accession>A0ACB8AY59</accession>
<dbReference type="Proteomes" id="UP000790709">
    <property type="component" value="Unassembled WGS sequence"/>
</dbReference>
<organism evidence="1 2">
    <name type="scientific">Leucogyrophana mollusca</name>
    <dbReference type="NCBI Taxonomy" id="85980"/>
    <lineage>
        <taxon>Eukaryota</taxon>
        <taxon>Fungi</taxon>
        <taxon>Dikarya</taxon>
        <taxon>Basidiomycota</taxon>
        <taxon>Agaricomycotina</taxon>
        <taxon>Agaricomycetes</taxon>
        <taxon>Agaricomycetidae</taxon>
        <taxon>Boletales</taxon>
        <taxon>Boletales incertae sedis</taxon>
        <taxon>Leucogyrophana</taxon>
    </lineage>
</organism>
<comment type="caution">
    <text evidence="1">The sequence shown here is derived from an EMBL/GenBank/DDBJ whole genome shotgun (WGS) entry which is preliminary data.</text>
</comment>